<dbReference type="KEGG" id="vgu:HYG85_17430"/>
<evidence type="ECO:0000256" key="1">
    <source>
        <dbReference type="SAM" id="Phobius"/>
    </source>
</evidence>
<dbReference type="AlphaFoldDB" id="A0A8J8SDL6"/>
<sequence length="233" mass="25704">MKIKLRRLTMIFGILSGIMGALVPLVGIFISGSIGIILLKSVVVFFVLTMVFMMGSMLVDSNIIIKLTVLPITYLIIMVGYIIYQLKVHVFLIGALGGDIGNATMEIGGGVSVAKLSIMLHGGTLILCIPLIIAAIVKSLKLNKRKNIDFSTYDATEGTISNVVDTHTKINRVKSYKITIDIPYYQGEAYQVTKDFLVPMHMIHTIVLGKKVTVKVNPKKREEVYIQNEYGIL</sequence>
<dbReference type="RefSeq" id="WP_212690746.1">
    <property type="nucleotide sequence ID" value="NZ_CP058561.1"/>
</dbReference>
<proteinExistence type="predicted"/>
<feature type="transmembrane region" description="Helical" evidence="1">
    <location>
        <begin position="118"/>
        <end position="137"/>
    </location>
</feature>
<protein>
    <submittedName>
        <fullName evidence="2">Uncharacterized protein</fullName>
    </submittedName>
</protein>
<keyword evidence="1" id="KW-0812">Transmembrane</keyword>
<evidence type="ECO:0000313" key="2">
    <source>
        <dbReference type="EMBL" id="QUH30596.1"/>
    </source>
</evidence>
<name>A0A8J8SDL6_9FIRM</name>
<keyword evidence="3" id="KW-1185">Reference proteome</keyword>
<organism evidence="2 3">
    <name type="scientific">Vallitalea guaymasensis</name>
    <dbReference type="NCBI Taxonomy" id="1185412"/>
    <lineage>
        <taxon>Bacteria</taxon>
        <taxon>Bacillati</taxon>
        <taxon>Bacillota</taxon>
        <taxon>Clostridia</taxon>
        <taxon>Lachnospirales</taxon>
        <taxon>Vallitaleaceae</taxon>
        <taxon>Vallitalea</taxon>
    </lineage>
</organism>
<accession>A0A8J8SDL6</accession>
<keyword evidence="1" id="KW-1133">Transmembrane helix</keyword>
<dbReference type="Proteomes" id="UP000677305">
    <property type="component" value="Chromosome"/>
</dbReference>
<reference evidence="2 3" key="1">
    <citation type="submission" date="2020-07" db="EMBL/GenBank/DDBJ databases">
        <title>Vallitalea guaymasensis genome.</title>
        <authorList>
            <person name="Postec A."/>
        </authorList>
    </citation>
    <scope>NUCLEOTIDE SEQUENCE [LARGE SCALE GENOMIC DNA]</scope>
    <source>
        <strain evidence="2 3">Ra1766G1</strain>
    </source>
</reference>
<keyword evidence="1" id="KW-0472">Membrane</keyword>
<feature type="transmembrane region" description="Helical" evidence="1">
    <location>
        <begin position="63"/>
        <end position="84"/>
    </location>
</feature>
<feature type="transmembrane region" description="Helical" evidence="1">
    <location>
        <begin position="36"/>
        <end position="56"/>
    </location>
</feature>
<feature type="transmembrane region" description="Helical" evidence="1">
    <location>
        <begin position="12"/>
        <end position="30"/>
    </location>
</feature>
<dbReference type="EMBL" id="CP058561">
    <property type="protein sequence ID" value="QUH30596.1"/>
    <property type="molecule type" value="Genomic_DNA"/>
</dbReference>
<evidence type="ECO:0000313" key="3">
    <source>
        <dbReference type="Proteomes" id="UP000677305"/>
    </source>
</evidence>
<gene>
    <name evidence="2" type="ORF">HYG85_17430</name>
</gene>